<dbReference type="Gene3D" id="1.20.1050.10">
    <property type="match status" value="2"/>
</dbReference>
<proteinExistence type="predicted"/>
<sequence>MQGQANHFTFAAPEKIEYGLRRYTNETKRLTAKFILGDKFSLADLKTFPWVRRSDILSIDLAVEFPVIKAWIDRIEARKDVQEGLSVPA</sequence>
<keyword evidence="3" id="KW-1185">Reference proteome</keyword>
<name>A0A9P5NI26_GYMJU</name>
<organism evidence="2 3">
    <name type="scientific">Gymnopilus junonius</name>
    <name type="common">Spectacular rustgill mushroom</name>
    <name type="synonym">Gymnopilus spectabilis subsp. junonius</name>
    <dbReference type="NCBI Taxonomy" id="109634"/>
    <lineage>
        <taxon>Eukaryota</taxon>
        <taxon>Fungi</taxon>
        <taxon>Dikarya</taxon>
        <taxon>Basidiomycota</taxon>
        <taxon>Agaricomycotina</taxon>
        <taxon>Agaricomycetes</taxon>
        <taxon>Agaricomycetidae</taxon>
        <taxon>Agaricales</taxon>
        <taxon>Agaricineae</taxon>
        <taxon>Hymenogastraceae</taxon>
        <taxon>Gymnopilus</taxon>
    </lineage>
</organism>
<evidence type="ECO:0000313" key="2">
    <source>
        <dbReference type="EMBL" id="KAF8889204.1"/>
    </source>
</evidence>
<gene>
    <name evidence="2" type="ORF">CPB84DRAFT_1785903</name>
</gene>
<reference evidence="2" key="1">
    <citation type="submission" date="2020-11" db="EMBL/GenBank/DDBJ databases">
        <authorList>
            <consortium name="DOE Joint Genome Institute"/>
            <person name="Ahrendt S."/>
            <person name="Riley R."/>
            <person name="Andreopoulos W."/>
            <person name="LaButti K."/>
            <person name="Pangilinan J."/>
            <person name="Ruiz-duenas F.J."/>
            <person name="Barrasa J.M."/>
            <person name="Sanchez-Garcia M."/>
            <person name="Camarero S."/>
            <person name="Miyauchi S."/>
            <person name="Serrano A."/>
            <person name="Linde D."/>
            <person name="Babiker R."/>
            <person name="Drula E."/>
            <person name="Ayuso-Fernandez I."/>
            <person name="Pacheco R."/>
            <person name="Padilla G."/>
            <person name="Ferreira P."/>
            <person name="Barriuso J."/>
            <person name="Kellner H."/>
            <person name="Castanera R."/>
            <person name="Alfaro M."/>
            <person name="Ramirez L."/>
            <person name="Pisabarro A.G."/>
            <person name="Kuo A."/>
            <person name="Tritt A."/>
            <person name="Lipzen A."/>
            <person name="He G."/>
            <person name="Yan M."/>
            <person name="Ng V."/>
            <person name="Cullen D."/>
            <person name="Martin F."/>
            <person name="Rosso M.-N."/>
            <person name="Henrissat B."/>
            <person name="Hibbett D."/>
            <person name="Martinez A.T."/>
            <person name="Grigoriev I.V."/>
        </authorList>
    </citation>
    <scope>NUCLEOTIDE SEQUENCE</scope>
    <source>
        <strain evidence="2">AH 44721</strain>
    </source>
</reference>
<comment type="caution">
    <text evidence="2">The sequence shown here is derived from an EMBL/GenBank/DDBJ whole genome shotgun (WGS) entry which is preliminary data.</text>
</comment>
<dbReference type="SUPFAM" id="SSF47616">
    <property type="entry name" value="GST C-terminal domain-like"/>
    <property type="match status" value="1"/>
</dbReference>
<accession>A0A9P5NI26</accession>
<dbReference type="InterPro" id="IPR036282">
    <property type="entry name" value="Glutathione-S-Trfase_C_sf"/>
</dbReference>
<evidence type="ECO:0000259" key="1">
    <source>
        <dbReference type="PROSITE" id="PS50405"/>
    </source>
</evidence>
<dbReference type="InterPro" id="IPR010987">
    <property type="entry name" value="Glutathione-S-Trfase_C-like"/>
</dbReference>
<dbReference type="Proteomes" id="UP000724874">
    <property type="component" value="Unassembled WGS sequence"/>
</dbReference>
<dbReference type="PROSITE" id="PS50405">
    <property type="entry name" value="GST_CTER"/>
    <property type="match status" value="1"/>
</dbReference>
<evidence type="ECO:0000313" key="3">
    <source>
        <dbReference type="Proteomes" id="UP000724874"/>
    </source>
</evidence>
<feature type="domain" description="GST C-terminal" evidence="1">
    <location>
        <begin position="1"/>
        <end position="89"/>
    </location>
</feature>
<dbReference type="PANTHER" id="PTHR44051:SF8">
    <property type="entry name" value="GLUTATHIONE S-TRANSFERASE GSTA"/>
    <property type="match status" value="1"/>
</dbReference>
<protein>
    <submittedName>
        <fullName evidence="2">Glutathione S-transferase</fullName>
    </submittedName>
</protein>
<dbReference type="Pfam" id="PF00043">
    <property type="entry name" value="GST_C"/>
    <property type="match status" value="1"/>
</dbReference>
<dbReference type="AlphaFoldDB" id="A0A9P5NI26"/>
<dbReference type="PANTHER" id="PTHR44051">
    <property type="entry name" value="GLUTATHIONE S-TRANSFERASE-RELATED"/>
    <property type="match status" value="1"/>
</dbReference>
<dbReference type="EMBL" id="JADNYJ010000081">
    <property type="protein sequence ID" value="KAF8889204.1"/>
    <property type="molecule type" value="Genomic_DNA"/>
</dbReference>
<dbReference type="OrthoDB" id="422574at2759"/>
<dbReference type="InterPro" id="IPR004046">
    <property type="entry name" value="GST_C"/>
</dbReference>